<dbReference type="InterPro" id="IPR009057">
    <property type="entry name" value="Homeodomain-like_sf"/>
</dbReference>
<name>A0ABC9Q1L2_STAA5</name>
<dbReference type="SUPFAM" id="SSF46689">
    <property type="entry name" value="Homeodomain-like"/>
    <property type="match status" value="1"/>
</dbReference>
<dbReference type="AlphaFoldDB" id="A0ABC9Q1L2"/>
<dbReference type="Pfam" id="PF13518">
    <property type="entry name" value="HTH_28"/>
    <property type="match status" value="1"/>
</dbReference>
<dbReference type="PANTHER" id="PTHR33795">
    <property type="entry name" value="INSERTION ELEMENT IS150 PROTEIN INSJ"/>
    <property type="match status" value="1"/>
</dbReference>
<comment type="similarity">
    <text evidence="1">Belongs to the IS150/IS1296 orfA family.</text>
</comment>
<comment type="caution">
    <text evidence="3">The sequence shown here is derived from an EMBL/GenBank/DDBJ whole genome shotgun (WGS) entry which is preliminary data.</text>
</comment>
<accession>A0ABC9Q1L2</accession>
<dbReference type="InterPro" id="IPR052057">
    <property type="entry name" value="IS150/IS1296_orfA-like"/>
</dbReference>
<sequence length="165" mass="19650">MNSNQSTQDLAIKYKIRSSTQVKNWIKMYTIGKVIKNQSPKSRVYIMKARKTTFEERITIVEYYFNHKQSYREVAEHFNISYGQIYQWAQKYQAHGKNGLIDGRGKGKPKSMMTPEEQKEAEIQALKAQNRLLEMENDVLKKFQALEREMIQRENKSQHTKRLKR</sequence>
<dbReference type="InterPro" id="IPR055247">
    <property type="entry name" value="InsJ-like_HTH"/>
</dbReference>
<protein>
    <submittedName>
        <fullName evidence="3">Transposase</fullName>
    </submittedName>
</protein>
<evidence type="ECO:0000313" key="4">
    <source>
        <dbReference type="Proteomes" id="UP000003093"/>
    </source>
</evidence>
<proteinExistence type="inferred from homology"/>
<feature type="domain" description="Insertion element IS150 protein InsJ-like helix-turn-helix" evidence="2">
    <location>
        <begin position="56"/>
        <end position="108"/>
    </location>
</feature>
<dbReference type="Gene3D" id="1.10.10.10">
    <property type="entry name" value="Winged helix-like DNA-binding domain superfamily/Winged helix DNA-binding domain"/>
    <property type="match status" value="1"/>
</dbReference>
<dbReference type="PANTHER" id="PTHR33795:SF1">
    <property type="entry name" value="INSERTION ELEMENT IS150 PROTEIN INSJ"/>
    <property type="match status" value="1"/>
</dbReference>
<gene>
    <name evidence="3" type="ORF">ST398NM02_2532</name>
</gene>
<dbReference type="InterPro" id="IPR036388">
    <property type="entry name" value="WH-like_DNA-bd_sf"/>
</dbReference>
<dbReference type="EMBL" id="AIDT01000003">
    <property type="protein sequence ID" value="EIA14719.1"/>
    <property type="molecule type" value="Genomic_DNA"/>
</dbReference>
<evidence type="ECO:0000256" key="1">
    <source>
        <dbReference type="ARBA" id="ARBA00038232"/>
    </source>
</evidence>
<organism evidence="3 4">
    <name type="scientific">Staphylococcus aureus subsp. aureus DR10</name>
    <dbReference type="NCBI Taxonomy" id="1155079"/>
    <lineage>
        <taxon>Bacteria</taxon>
        <taxon>Bacillati</taxon>
        <taxon>Bacillota</taxon>
        <taxon>Bacilli</taxon>
        <taxon>Bacillales</taxon>
        <taxon>Staphylococcaceae</taxon>
        <taxon>Staphylococcus</taxon>
    </lineage>
</organism>
<dbReference type="Proteomes" id="UP000003093">
    <property type="component" value="Unassembled WGS sequence"/>
</dbReference>
<evidence type="ECO:0000313" key="3">
    <source>
        <dbReference type="EMBL" id="EIA14719.1"/>
    </source>
</evidence>
<evidence type="ECO:0000259" key="2">
    <source>
        <dbReference type="Pfam" id="PF13518"/>
    </source>
</evidence>
<reference evidence="3 4" key="1">
    <citation type="journal article" date="2012" name="MBio">
        <title>Identification of a highly transmissible animal-independent Staphylococcus aureus ST398 clone with distinct genomic and cell adhesion properties.</title>
        <authorList>
            <person name="Uhlemann A.C."/>
            <person name="Porcella S.F."/>
            <person name="Trivedi S."/>
            <person name="Sullivan S.B."/>
            <person name="Hafer C."/>
            <person name="Kennedy A.D."/>
            <person name="Barbian K.D."/>
            <person name="McCarthy A.J."/>
            <person name="Street C."/>
            <person name="Hirschberg D.L."/>
            <person name="Lipkin W.I."/>
            <person name="Lindsay J.A."/>
            <person name="DeLeo F.R."/>
            <person name="Lowy F.D."/>
        </authorList>
    </citation>
    <scope>NUCLEOTIDE SEQUENCE [LARGE SCALE GENOMIC DNA]</scope>
    <source>
        <strain evidence="3 4">DR10</strain>
    </source>
</reference>